<name>A0A1F7G835_9BACT</name>
<sequence>MINIKRALITGALAASILASAVPAFADNPNQVDTTSPNCHGKLASLNAKGHGGLQNASEAKHPNYGDGGPADSVQDFQEEMRELCS</sequence>
<reference evidence="3 4" key="1">
    <citation type="journal article" date="2016" name="Nat. Commun.">
        <title>Thousands of microbial genomes shed light on interconnected biogeochemical processes in an aquifer system.</title>
        <authorList>
            <person name="Anantharaman K."/>
            <person name="Brown C.T."/>
            <person name="Hug L.A."/>
            <person name="Sharon I."/>
            <person name="Castelle C.J."/>
            <person name="Probst A.J."/>
            <person name="Thomas B.C."/>
            <person name="Singh A."/>
            <person name="Wilkins M.J."/>
            <person name="Karaoz U."/>
            <person name="Brodie E.L."/>
            <person name="Williams K.H."/>
            <person name="Hubbard S.S."/>
            <person name="Banfield J.F."/>
        </authorList>
    </citation>
    <scope>NUCLEOTIDE SEQUENCE [LARGE SCALE GENOMIC DNA]</scope>
</reference>
<comment type="caution">
    <text evidence="3">The sequence shown here is derived from an EMBL/GenBank/DDBJ whole genome shotgun (WGS) entry which is preliminary data.</text>
</comment>
<feature type="chain" id="PRO_5009529149" evidence="2">
    <location>
        <begin position="27"/>
        <end position="86"/>
    </location>
</feature>
<evidence type="ECO:0000256" key="1">
    <source>
        <dbReference type="SAM" id="MobiDB-lite"/>
    </source>
</evidence>
<protein>
    <submittedName>
        <fullName evidence="3">Uncharacterized protein</fullName>
    </submittedName>
</protein>
<gene>
    <name evidence="3" type="ORF">A2774_01180</name>
</gene>
<feature type="signal peptide" evidence="2">
    <location>
        <begin position="1"/>
        <end position="26"/>
    </location>
</feature>
<feature type="region of interest" description="Disordered" evidence="1">
    <location>
        <begin position="27"/>
        <end position="86"/>
    </location>
</feature>
<evidence type="ECO:0000313" key="3">
    <source>
        <dbReference type="EMBL" id="OGK15010.1"/>
    </source>
</evidence>
<evidence type="ECO:0000256" key="2">
    <source>
        <dbReference type="SAM" id="SignalP"/>
    </source>
</evidence>
<dbReference type="EMBL" id="MFZG01000043">
    <property type="protein sequence ID" value="OGK15010.1"/>
    <property type="molecule type" value="Genomic_DNA"/>
</dbReference>
<accession>A0A1F7G835</accession>
<organism evidence="3 4">
    <name type="scientific">Candidatus Roizmanbacteria bacterium RIFCSPHIGHO2_01_FULL_39_12c</name>
    <dbReference type="NCBI Taxonomy" id="1802031"/>
    <lineage>
        <taxon>Bacteria</taxon>
        <taxon>Candidatus Roizmaniibacteriota</taxon>
    </lineage>
</organism>
<dbReference type="AlphaFoldDB" id="A0A1F7G835"/>
<feature type="compositionally biased region" description="Polar residues" evidence="1">
    <location>
        <begin position="28"/>
        <end position="38"/>
    </location>
</feature>
<evidence type="ECO:0000313" key="4">
    <source>
        <dbReference type="Proteomes" id="UP000177208"/>
    </source>
</evidence>
<dbReference type="Proteomes" id="UP000177208">
    <property type="component" value="Unassembled WGS sequence"/>
</dbReference>
<keyword evidence="2" id="KW-0732">Signal</keyword>
<proteinExistence type="predicted"/>